<protein>
    <submittedName>
        <fullName evidence="2">Uncharacterized protein</fullName>
    </submittedName>
</protein>
<feature type="signal peptide" evidence="1">
    <location>
        <begin position="1"/>
        <end position="22"/>
    </location>
</feature>
<organism evidence="2 3">
    <name type="scientific">Hymenobacter koreensis</name>
    <dbReference type="NCBI Taxonomy" id="1084523"/>
    <lineage>
        <taxon>Bacteria</taxon>
        <taxon>Pseudomonadati</taxon>
        <taxon>Bacteroidota</taxon>
        <taxon>Cytophagia</taxon>
        <taxon>Cytophagales</taxon>
        <taxon>Hymenobacteraceae</taxon>
        <taxon>Hymenobacter</taxon>
    </lineage>
</organism>
<keyword evidence="3" id="KW-1185">Reference proteome</keyword>
<sequence length="108" mass="12034">MPFSRYLIPLSVCLLAALSSQAQTKPVSVPKPAATQPVEVRLKMPKLVVAIRDYGTILVTKDENQDKLQRLAARRRQGTPETEVVVTVPVSKNWVTERLGIVEPRTDK</sequence>
<keyword evidence="1" id="KW-0732">Signal</keyword>
<evidence type="ECO:0000313" key="2">
    <source>
        <dbReference type="EMBL" id="GAA4373391.1"/>
    </source>
</evidence>
<dbReference type="RefSeq" id="WP_345220874.1">
    <property type="nucleotide sequence ID" value="NZ_BAABHA010000001.1"/>
</dbReference>
<dbReference type="Proteomes" id="UP001500454">
    <property type="component" value="Unassembled WGS sequence"/>
</dbReference>
<accession>A0ABP8IUJ5</accession>
<comment type="caution">
    <text evidence="2">The sequence shown here is derived from an EMBL/GenBank/DDBJ whole genome shotgun (WGS) entry which is preliminary data.</text>
</comment>
<gene>
    <name evidence="2" type="ORF">GCM10023186_03900</name>
</gene>
<name>A0ABP8IUJ5_9BACT</name>
<feature type="chain" id="PRO_5047122634" evidence="1">
    <location>
        <begin position="23"/>
        <end position="108"/>
    </location>
</feature>
<proteinExistence type="predicted"/>
<dbReference type="EMBL" id="BAABHA010000001">
    <property type="protein sequence ID" value="GAA4373391.1"/>
    <property type="molecule type" value="Genomic_DNA"/>
</dbReference>
<reference evidence="3" key="1">
    <citation type="journal article" date="2019" name="Int. J. Syst. Evol. Microbiol.">
        <title>The Global Catalogue of Microorganisms (GCM) 10K type strain sequencing project: providing services to taxonomists for standard genome sequencing and annotation.</title>
        <authorList>
            <consortium name="The Broad Institute Genomics Platform"/>
            <consortium name="The Broad Institute Genome Sequencing Center for Infectious Disease"/>
            <person name="Wu L."/>
            <person name="Ma J."/>
        </authorList>
    </citation>
    <scope>NUCLEOTIDE SEQUENCE [LARGE SCALE GENOMIC DNA]</scope>
    <source>
        <strain evidence="3">JCM 17924</strain>
    </source>
</reference>
<evidence type="ECO:0000256" key="1">
    <source>
        <dbReference type="SAM" id="SignalP"/>
    </source>
</evidence>
<evidence type="ECO:0000313" key="3">
    <source>
        <dbReference type="Proteomes" id="UP001500454"/>
    </source>
</evidence>